<dbReference type="EMBL" id="JACCFY010000001">
    <property type="protein sequence ID" value="NYJ76941.1"/>
    <property type="molecule type" value="Genomic_DNA"/>
</dbReference>
<evidence type="ECO:0000313" key="3">
    <source>
        <dbReference type="Proteomes" id="UP000535437"/>
    </source>
</evidence>
<sequence>MTFTHDVDVALQNAAALVNTAPWLPCGGVGQRERLPDVAALDDFVASWRWTGSRTHDAAELRGVQDLRGRLHDVWTMEAEDLVDQVNAWLSEARALPQLVTHDEFGWHLHATAPEAPLWQRMAVEAAMALADVIRAEELDRLRICAAEDCGQVLVDLSRNRSRRFCSVTCGNRLAAAAYRRRQG</sequence>
<keyword evidence="3" id="KW-1185">Reference proteome</keyword>
<evidence type="ECO:0000259" key="1">
    <source>
        <dbReference type="Pfam" id="PF11706"/>
    </source>
</evidence>
<dbReference type="Pfam" id="PF07336">
    <property type="entry name" value="ABATE"/>
    <property type="match status" value="1"/>
</dbReference>
<feature type="domain" description="Zinc finger CGNR" evidence="1">
    <location>
        <begin position="141"/>
        <end position="183"/>
    </location>
</feature>
<dbReference type="AlphaFoldDB" id="A0A7Z0K7T6"/>
<name>A0A7Z0K7T6_9MICC</name>
<accession>A0A7Z0K7T6</accession>
<comment type="caution">
    <text evidence="2">The sequence shown here is derived from an EMBL/GenBank/DDBJ whole genome shotgun (WGS) entry which is preliminary data.</text>
</comment>
<dbReference type="Gene3D" id="1.10.3300.10">
    <property type="entry name" value="Jann2411-like domain"/>
    <property type="match status" value="1"/>
</dbReference>
<dbReference type="PANTHER" id="PTHR35525:SF3">
    <property type="entry name" value="BLL6575 PROTEIN"/>
    <property type="match status" value="1"/>
</dbReference>
<dbReference type="SUPFAM" id="SSF160904">
    <property type="entry name" value="Jann2411-like"/>
    <property type="match status" value="1"/>
</dbReference>
<protein>
    <submittedName>
        <fullName evidence="2">Putative RNA-binding Zn ribbon-like protein</fullName>
    </submittedName>
</protein>
<evidence type="ECO:0000313" key="2">
    <source>
        <dbReference type="EMBL" id="NYJ76941.1"/>
    </source>
</evidence>
<dbReference type="PANTHER" id="PTHR35525">
    <property type="entry name" value="BLL6575 PROTEIN"/>
    <property type="match status" value="1"/>
</dbReference>
<dbReference type="Pfam" id="PF11706">
    <property type="entry name" value="zf-CGNR"/>
    <property type="match status" value="1"/>
</dbReference>
<dbReference type="InterPro" id="IPR021005">
    <property type="entry name" value="Znf_CGNR"/>
</dbReference>
<reference evidence="2 3" key="1">
    <citation type="submission" date="2020-07" db="EMBL/GenBank/DDBJ databases">
        <title>Sequencing the genomes of 1000 actinobacteria strains.</title>
        <authorList>
            <person name="Klenk H.-P."/>
        </authorList>
    </citation>
    <scope>NUCLEOTIDE SEQUENCE [LARGE SCALE GENOMIC DNA]</scope>
    <source>
        <strain evidence="2 3">DSM 15475</strain>
    </source>
</reference>
<dbReference type="InterPro" id="IPR023286">
    <property type="entry name" value="ABATE_dom_sf"/>
</dbReference>
<proteinExistence type="predicted"/>
<organism evidence="2 3">
    <name type="scientific">Nesterenkonia xinjiangensis</name>
    <dbReference type="NCBI Taxonomy" id="225327"/>
    <lineage>
        <taxon>Bacteria</taxon>
        <taxon>Bacillati</taxon>
        <taxon>Actinomycetota</taxon>
        <taxon>Actinomycetes</taxon>
        <taxon>Micrococcales</taxon>
        <taxon>Micrococcaceae</taxon>
        <taxon>Nesterenkonia</taxon>
    </lineage>
</organism>
<dbReference type="RefSeq" id="WP_179540489.1">
    <property type="nucleotide sequence ID" value="NZ_BAAALL010000010.1"/>
</dbReference>
<dbReference type="Proteomes" id="UP000535437">
    <property type="component" value="Unassembled WGS sequence"/>
</dbReference>
<dbReference type="InterPro" id="IPR010852">
    <property type="entry name" value="ABATE"/>
</dbReference>
<gene>
    <name evidence="2" type="ORF">HNR09_000352</name>
</gene>